<organism evidence="2">
    <name type="scientific">Brassica napus</name>
    <name type="common">Rape</name>
    <dbReference type="NCBI Taxonomy" id="3708"/>
    <lineage>
        <taxon>Eukaryota</taxon>
        <taxon>Viridiplantae</taxon>
        <taxon>Streptophyta</taxon>
        <taxon>Embryophyta</taxon>
        <taxon>Tracheophyta</taxon>
        <taxon>Spermatophyta</taxon>
        <taxon>Magnoliopsida</taxon>
        <taxon>eudicotyledons</taxon>
        <taxon>Gunneridae</taxon>
        <taxon>Pentapetalae</taxon>
        <taxon>rosids</taxon>
        <taxon>malvids</taxon>
        <taxon>Brassicales</taxon>
        <taxon>Brassicaceae</taxon>
        <taxon>Brassiceae</taxon>
        <taxon>Brassica</taxon>
    </lineage>
</organism>
<dbReference type="EMBL" id="HG994367">
    <property type="protein sequence ID" value="CAF1698382.1"/>
    <property type="molecule type" value="Genomic_DNA"/>
</dbReference>
<feature type="compositionally biased region" description="Basic and acidic residues" evidence="1">
    <location>
        <begin position="24"/>
        <end position="40"/>
    </location>
</feature>
<accession>A0A816I005</accession>
<evidence type="ECO:0000256" key="1">
    <source>
        <dbReference type="SAM" id="MobiDB-lite"/>
    </source>
</evidence>
<name>A0A816I005_BRANA</name>
<reference evidence="2" key="1">
    <citation type="submission" date="2021-01" db="EMBL/GenBank/DDBJ databases">
        <authorList>
            <consortium name="Genoscope - CEA"/>
            <person name="William W."/>
        </authorList>
    </citation>
    <scope>NUCLEOTIDE SEQUENCE</scope>
</reference>
<dbReference type="Proteomes" id="UP001295469">
    <property type="component" value="Chromosome C03"/>
</dbReference>
<proteinExistence type="predicted"/>
<feature type="compositionally biased region" description="Low complexity" evidence="1">
    <location>
        <begin position="41"/>
        <end position="56"/>
    </location>
</feature>
<dbReference type="AlphaFoldDB" id="A0A816I005"/>
<sequence>MCLAADPFVSYDFKVSKFLNSKGRGREQEDPSRTRLRHDPSSPVLSLSSPVSNSSL</sequence>
<feature type="region of interest" description="Disordered" evidence="1">
    <location>
        <begin position="22"/>
        <end position="56"/>
    </location>
</feature>
<evidence type="ECO:0000313" key="2">
    <source>
        <dbReference type="EMBL" id="CAF1698382.1"/>
    </source>
</evidence>
<gene>
    <name evidence="2" type="ORF">DARMORV10_C03P13570.1</name>
</gene>
<protein>
    <submittedName>
        <fullName evidence="2">(rape) hypothetical protein</fullName>
    </submittedName>
</protein>